<organism evidence="2 3">
    <name type="scientific">Dreissena polymorpha</name>
    <name type="common">Zebra mussel</name>
    <name type="synonym">Mytilus polymorpha</name>
    <dbReference type="NCBI Taxonomy" id="45954"/>
    <lineage>
        <taxon>Eukaryota</taxon>
        <taxon>Metazoa</taxon>
        <taxon>Spiralia</taxon>
        <taxon>Lophotrochozoa</taxon>
        <taxon>Mollusca</taxon>
        <taxon>Bivalvia</taxon>
        <taxon>Autobranchia</taxon>
        <taxon>Heteroconchia</taxon>
        <taxon>Euheterodonta</taxon>
        <taxon>Imparidentia</taxon>
        <taxon>Neoheterodontei</taxon>
        <taxon>Myida</taxon>
        <taxon>Dreissenoidea</taxon>
        <taxon>Dreissenidae</taxon>
        <taxon>Dreissena</taxon>
    </lineage>
</organism>
<evidence type="ECO:0000256" key="1">
    <source>
        <dbReference type="SAM" id="MobiDB-lite"/>
    </source>
</evidence>
<dbReference type="AlphaFoldDB" id="A0A9D4DPY5"/>
<evidence type="ECO:0000313" key="2">
    <source>
        <dbReference type="EMBL" id="KAH3751579.1"/>
    </source>
</evidence>
<comment type="caution">
    <text evidence="2">The sequence shown here is derived from an EMBL/GenBank/DDBJ whole genome shotgun (WGS) entry which is preliminary data.</text>
</comment>
<reference evidence="2" key="1">
    <citation type="journal article" date="2019" name="bioRxiv">
        <title>The Genome of the Zebra Mussel, Dreissena polymorpha: A Resource for Invasive Species Research.</title>
        <authorList>
            <person name="McCartney M.A."/>
            <person name="Auch B."/>
            <person name="Kono T."/>
            <person name="Mallez S."/>
            <person name="Zhang Y."/>
            <person name="Obille A."/>
            <person name="Becker A."/>
            <person name="Abrahante J.E."/>
            <person name="Garbe J."/>
            <person name="Badalamenti J.P."/>
            <person name="Herman A."/>
            <person name="Mangelson H."/>
            <person name="Liachko I."/>
            <person name="Sullivan S."/>
            <person name="Sone E.D."/>
            <person name="Koren S."/>
            <person name="Silverstein K.A.T."/>
            <person name="Beckman K.B."/>
            <person name="Gohl D.M."/>
        </authorList>
    </citation>
    <scope>NUCLEOTIDE SEQUENCE</scope>
    <source>
        <strain evidence="2">Duluth1</strain>
        <tissue evidence="2">Whole animal</tissue>
    </source>
</reference>
<keyword evidence="3" id="KW-1185">Reference proteome</keyword>
<reference evidence="2" key="2">
    <citation type="submission" date="2020-11" db="EMBL/GenBank/DDBJ databases">
        <authorList>
            <person name="McCartney M.A."/>
            <person name="Auch B."/>
            <person name="Kono T."/>
            <person name="Mallez S."/>
            <person name="Becker A."/>
            <person name="Gohl D.M."/>
            <person name="Silverstein K.A.T."/>
            <person name="Koren S."/>
            <person name="Bechman K.B."/>
            <person name="Herman A."/>
            <person name="Abrahante J.E."/>
            <person name="Garbe J."/>
        </authorList>
    </citation>
    <scope>NUCLEOTIDE SEQUENCE</scope>
    <source>
        <strain evidence="2">Duluth1</strain>
        <tissue evidence="2">Whole animal</tissue>
    </source>
</reference>
<name>A0A9D4DPY5_DREPO</name>
<proteinExistence type="predicted"/>
<accession>A0A9D4DPY5</accession>
<evidence type="ECO:0000313" key="3">
    <source>
        <dbReference type="Proteomes" id="UP000828390"/>
    </source>
</evidence>
<dbReference type="Proteomes" id="UP000828390">
    <property type="component" value="Unassembled WGS sequence"/>
</dbReference>
<dbReference type="EMBL" id="JAIWYP010000010">
    <property type="protein sequence ID" value="KAH3751579.1"/>
    <property type="molecule type" value="Genomic_DNA"/>
</dbReference>
<gene>
    <name evidence="2" type="ORF">DPMN_186146</name>
</gene>
<sequence>MPAPESSESLYRLSEQCAANPCVKENKPCSEDTESDEASSGCESSSHGTDSDDPKFKIVINIKEGSSSSSCQEDTSSIRRGVCESKERQLCVEIDHTVV</sequence>
<feature type="region of interest" description="Disordered" evidence="1">
    <location>
        <begin position="24"/>
        <end position="55"/>
    </location>
</feature>
<protein>
    <submittedName>
        <fullName evidence="2">Uncharacterized protein</fullName>
    </submittedName>
</protein>